<gene>
    <name evidence="9" type="ORF">GEV33_007676</name>
</gene>
<dbReference type="SUPFAM" id="SSF46689">
    <property type="entry name" value="Homeodomain-like"/>
    <property type="match status" value="1"/>
</dbReference>
<dbReference type="InterPro" id="IPR007889">
    <property type="entry name" value="HTH_Psq"/>
</dbReference>
<sequence>MDSDEKKEEKDTCKNDGEPRIDWVLVKTERPCGGFVSFPARDDSVPLDEEGWYQNPRPLGLVDILPTWPLVSSAEAKARSTIILRPSTRESHAARGDRCIAPFFCTDSDWGKMPRKYERKSSQASWESEAMAEAIKAVKEGNMPFQTASKLYNIPRNTLKRRVLDKNKDAKNEIKLLGSIRPVFTSDQEMEIVQHIEEMETRFYGFTKKELRSLAYQLAEKNGLNHNFNKESQLAGEHWLKGFRDKHPNVSLRTPEATSAARARAFNKNNVNKFFSLLDECFRRFPYSPHRVFNVDETGLTQSKSSKVFAAKGRKQVGSLTSAERGILSTVAICMSAGGIFVPPMIIFPRVRMKEELMDGAPPGTEFACHKSGWMQLEIFTRWFTHFLKYAKPTAEDPCLLILDGHVTHTKNLEFINMARENFVTVLCLPPHCSHKLQPLDVAFMGPLNTFYVQEIEKYLKNNPGRTISQFQVSKLFAGAYLRAGTPTTAINGFRRCGIVPYNPHVFSDADFVASEVTDRDEASEQLLENAESVEIVEQVNSIENPLPSTSRQVDQQHMHDLNNSPYKNDLETAKESNKSSAGKKQLFCGKNTKKTQAPKRMKTAAKEDTSSDDDDQEDAECLYCNSLFSQSKKGEGWNVSGEFAYHLAPCGVISTVRGRQSAAAVGGR</sequence>
<feature type="compositionally biased region" description="Basic residues" evidence="5">
    <location>
        <begin position="592"/>
        <end position="604"/>
    </location>
</feature>
<dbReference type="InterPro" id="IPR004875">
    <property type="entry name" value="DDE_SF_endonuclease_dom"/>
</dbReference>
<protein>
    <recommendedName>
        <fullName evidence="11">HTH CENPB-type domain-containing protein</fullName>
    </recommendedName>
</protein>
<proteinExistence type="predicted"/>
<keyword evidence="3 4" id="KW-0539">Nucleus</keyword>
<evidence type="ECO:0000256" key="5">
    <source>
        <dbReference type="SAM" id="MobiDB-lite"/>
    </source>
</evidence>
<name>A0A8J6HHX2_TENMO</name>
<dbReference type="PANTHER" id="PTHR19303">
    <property type="entry name" value="TRANSPOSON"/>
    <property type="match status" value="1"/>
</dbReference>
<keyword evidence="10" id="KW-1185">Reference proteome</keyword>
<evidence type="ECO:0000256" key="3">
    <source>
        <dbReference type="ARBA" id="ARBA00023242"/>
    </source>
</evidence>
<dbReference type="Gene3D" id="1.10.10.60">
    <property type="entry name" value="Homeodomain-like"/>
    <property type="match status" value="1"/>
</dbReference>
<dbReference type="InterPro" id="IPR009057">
    <property type="entry name" value="Homeodomain-like_sf"/>
</dbReference>
<dbReference type="PROSITE" id="PS51253">
    <property type="entry name" value="HTH_CENPB"/>
    <property type="match status" value="1"/>
</dbReference>
<reference evidence="9" key="1">
    <citation type="journal article" date="2020" name="J Insects Food Feed">
        <title>The yellow mealworm (Tenebrio molitor) genome: a resource for the emerging insects as food and feed industry.</title>
        <authorList>
            <person name="Eriksson T."/>
            <person name="Andere A."/>
            <person name="Kelstrup H."/>
            <person name="Emery V."/>
            <person name="Picard C."/>
        </authorList>
    </citation>
    <scope>NUCLEOTIDE SEQUENCE</scope>
    <source>
        <strain evidence="9">Stoneville</strain>
        <tissue evidence="9">Whole head</tissue>
    </source>
</reference>
<feature type="DNA-binding region" description="H-T-H motif" evidence="4">
    <location>
        <begin position="145"/>
        <end position="165"/>
    </location>
</feature>
<feature type="transmembrane region" description="Helical" evidence="6">
    <location>
        <begin position="326"/>
        <end position="348"/>
    </location>
</feature>
<organism evidence="9 10">
    <name type="scientific">Tenebrio molitor</name>
    <name type="common">Yellow mealworm beetle</name>
    <dbReference type="NCBI Taxonomy" id="7067"/>
    <lineage>
        <taxon>Eukaryota</taxon>
        <taxon>Metazoa</taxon>
        <taxon>Ecdysozoa</taxon>
        <taxon>Arthropoda</taxon>
        <taxon>Hexapoda</taxon>
        <taxon>Insecta</taxon>
        <taxon>Pterygota</taxon>
        <taxon>Neoptera</taxon>
        <taxon>Endopterygota</taxon>
        <taxon>Coleoptera</taxon>
        <taxon>Polyphaga</taxon>
        <taxon>Cucujiformia</taxon>
        <taxon>Tenebrionidae</taxon>
        <taxon>Tenebrio</taxon>
    </lineage>
</organism>
<keyword evidence="6" id="KW-0472">Membrane</keyword>
<evidence type="ECO:0000259" key="8">
    <source>
        <dbReference type="PROSITE" id="PS51253"/>
    </source>
</evidence>
<feature type="domain" description="HTH psq-type" evidence="7">
    <location>
        <begin position="113"/>
        <end position="169"/>
    </location>
</feature>
<dbReference type="PROSITE" id="PS50960">
    <property type="entry name" value="HTH_PSQ"/>
    <property type="match status" value="1"/>
</dbReference>
<keyword evidence="6" id="KW-0812">Transmembrane</keyword>
<dbReference type="AlphaFoldDB" id="A0A8J6HHX2"/>
<dbReference type="GO" id="GO:0005634">
    <property type="term" value="C:nucleus"/>
    <property type="evidence" value="ECO:0007669"/>
    <property type="project" value="UniProtKB-SubCell"/>
</dbReference>
<comment type="caution">
    <text evidence="9">The sequence shown here is derived from an EMBL/GenBank/DDBJ whole genome shotgun (WGS) entry which is preliminary data.</text>
</comment>
<dbReference type="InterPro" id="IPR050863">
    <property type="entry name" value="CenT-Element_Derived"/>
</dbReference>
<reference evidence="9" key="2">
    <citation type="submission" date="2021-08" db="EMBL/GenBank/DDBJ databases">
        <authorList>
            <person name="Eriksson T."/>
        </authorList>
    </citation>
    <scope>NUCLEOTIDE SEQUENCE</scope>
    <source>
        <strain evidence="9">Stoneville</strain>
        <tissue evidence="9">Whole head</tissue>
    </source>
</reference>
<evidence type="ECO:0000256" key="2">
    <source>
        <dbReference type="ARBA" id="ARBA00023125"/>
    </source>
</evidence>
<evidence type="ECO:0000256" key="4">
    <source>
        <dbReference type="PROSITE-ProRule" id="PRU00320"/>
    </source>
</evidence>
<evidence type="ECO:0000256" key="6">
    <source>
        <dbReference type="SAM" id="Phobius"/>
    </source>
</evidence>
<feature type="region of interest" description="Disordered" evidence="5">
    <location>
        <begin position="560"/>
        <end position="617"/>
    </location>
</feature>
<dbReference type="EMBL" id="JABDTM020023533">
    <property type="protein sequence ID" value="KAH0815116.1"/>
    <property type="molecule type" value="Genomic_DNA"/>
</dbReference>
<evidence type="ECO:0000256" key="1">
    <source>
        <dbReference type="ARBA" id="ARBA00004123"/>
    </source>
</evidence>
<evidence type="ECO:0000259" key="7">
    <source>
        <dbReference type="PROSITE" id="PS50960"/>
    </source>
</evidence>
<dbReference type="InterPro" id="IPR006600">
    <property type="entry name" value="HTH_CenpB_DNA-bd_dom"/>
</dbReference>
<evidence type="ECO:0008006" key="11">
    <source>
        <dbReference type="Google" id="ProtNLM"/>
    </source>
</evidence>
<evidence type="ECO:0000313" key="9">
    <source>
        <dbReference type="EMBL" id="KAH0815116.1"/>
    </source>
</evidence>
<feature type="compositionally biased region" description="Basic and acidic residues" evidence="5">
    <location>
        <begin position="569"/>
        <end position="578"/>
    </location>
</feature>
<accession>A0A8J6HHX2</accession>
<keyword evidence="2 4" id="KW-0238">DNA-binding</keyword>
<dbReference type="Proteomes" id="UP000719412">
    <property type="component" value="Unassembled WGS sequence"/>
</dbReference>
<dbReference type="PANTHER" id="PTHR19303:SF74">
    <property type="entry name" value="POGO TRANSPOSABLE ELEMENT WITH KRAB DOMAIN"/>
    <property type="match status" value="1"/>
</dbReference>
<keyword evidence="6" id="KW-1133">Transmembrane helix</keyword>
<comment type="subcellular location">
    <subcellularLocation>
        <location evidence="1 4">Nucleus</location>
    </subcellularLocation>
</comment>
<evidence type="ECO:0000313" key="10">
    <source>
        <dbReference type="Proteomes" id="UP000719412"/>
    </source>
</evidence>
<dbReference type="Pfam" id="PF05225">
    <property type="entry name" value="HTH_psq"/>
    <property type="match status" value="1"/>
</dbReference>
<feature type="domain" description="HTH CENPB-type" evidence="8">
    <location>
        <begin position="176"/>
        <end position="253"/>
    </location>
</feature>
<dbReference type="GO" id="GO:0003677">
    <property type="term" value="F:DNA binding"/>
    <property type="evidence" value="ECO:0007669"/>
    <property type="project" value="UniProtKB-UniRule"/>
</dbReference>
<dbReference type="Pfam" id="PF03184">
    <property type="entry name" value="DDE_1"/>
    <property type="match status" value="1"/>
</dbReference>